<accession>A0A1F4YDA2</accession>
<dbReference type="Gene3D" id="3.30.300.130">
    <property type="entry name" value="Fe-S cluster assembly (FSCA)"/>
    <property type="match status" value="1"/>
</dbReference>
<sequence>MTPKLTKKSGPSKITVMTTLRQIMDPELHINIADLGLIYGVDISPTTVTVTFTLTSPGCILAGTIHKLIEKAVKKVSGVKEVKLELVWDPAWTSDKIAPKYRAEFGFD</sequence>
<dbReference type="InterPro" id="IPR002744">
    <property type="entry name" value="MIP18-like"/>
</dbReference>
<dbReference type="Pfam" id="PF01883">
    <property type="entry name" value="FeS_assembly_P"/>
    <property type="match status" value="1"/>
</dbReference>
<proteinExistence type="predicted"/>
<evidence type="ECO:0000313" key="2">
    <source>
        <dbReference type="EMBL" id="OGC91939.1"/>
    </source>
</evidence>
<evidence type="ECO:0000313" key="3">
    <source>
        <dbReference type="Proteomes" id="UP000178176"/>
    </source>
</evidence>
<dbReference type="Proteomes" id="UP000178176">
    <property type="component" value="Unassembled WGS sequence"/>
</dbReference>
<name>A0A1F4YDA2_9BACT</name>
<dbReference type="AlphaFoldDB" id="A0A1F4YDA2"/>
<reference evidence="2 3" key="1">
    <citation type="journal article" date="2016" name="Nat. Commun.">
        <title>Thousands of microbial genomes shed light on interconnected biogeochemical processes in an aquifer system.</title>
        <authorList>
            <person name="Anantharaman K."/>
            <person name="Brown C.T."/>
            <person name="Hug L.A."/>
            <person name="Sharon I."/>
            <person name="Castelle C.J."/>
            <person name="Probst A.J."/>
            <person name="Thomas B.C."/>
            <person name="Singh A."/>
            <person name="Wilkins M.J."/>
            <person name="Karaoz U."/>
            <person name="Brodie E.L."/>
            <person name="Williams K.H."/>
            <person name="Hubbard S.S."/>
            <person name="Banfield J.F."/>
        </authorList>
    </citation>
    <scope>NUCLEOTIDE SEQUENCE [LARGE SCALE GENOMIC DNA]</scope>
</reference>
<dbReference type="PANTHER" id="PTHR42831:SF1">
    <property type="entry name" value="FE-S PROTEIN MATURATION AUXILIARY FACTOR YITW"/>
    <property type="match status" value="1"/>
</dbReference>
<protein>
    <recommendedName>
        <fullName evidence="1">MIP18 family-like domain-containing protein</fullName>
    </recommendedName>
</protein>
<feature type="domain" description="MIP18 family-like" evidence="1">
    <location>
        <begin position="15"/>
        <end position="83"/>
    </location>
</feature>
<evidence type="ECO:0000259" key="1">
    <source>
        <dbReference type="Pfam" id="PF01883"/>
    </source>
</evidence>
<comment type="caution">
    <text evidence="2">The sequence shown here is derived from an EMBL/GenBank/DDBJ whole genome shotgun (WGS) entry which is preliminary data.</text>
</comment>
<dbReference type="PANTHER" id="PTHR42831">
    <property type="entry name" value="FE-S PROTEIN MATURATION AUXILIARY FACTOR YITW"/>
    <property type="match status" value="1"/>
</dbReference>
<dbReference type="EMBL" id="MEXH01000026">
    <property type="protein sequence ID" value="OGC91939.1"/>
    <property type="molecule type" value="Genomic_DNA"/>
</dbReference>
<dbReference type="InterPro" id="IPR034904">
    <property type="entry name" value="FSCA_dom_sf"/>
</dbReference>
<dbReference type="InterPro" id="IPR052339">
    <property type="entry name" value="Fe-S_Maturation_MIP18"/>
</dbReference>
<gene>
    <name evidence="2" type="ORF">A2876_03280</name>
</gene>
<dbReference type="SUPFAM" id="SSF117916">
    <property type="entry name" value="Fe-S cluster assembly (FSCA) domain-like"/>
    <property type="match status" value="1"/>
</dbReference>
<organism evidence="2 3">
    <name type="scientific">Candidatus Amesbacteria bacterium RIFCSPHIGHO2_01_FULL_48_32b</name>
    <dbReference type="NCBI Taxonomy" id="1797253"/>
    <lineage>
        <taxon>Bacteria</taxon>
        <taxon>Candidatus Amesiibacteriota</taxon>
    </lineage>
</organism>